<dbReference type="InterPro" id="IPR014167">
    <property type="entry name" value="Tol-Pal_TolB"/>
</dbReference>
<comment type="similarity">
    <text evidence="2">Belongs to the TolB family.</text>
</comment>
<keyword evidence="3" id="KW-0732">Signal</keyword>
<comment type="subcellular location">
    <subcellularLocation>
        <location evidence="1">Periplasm</location>
    </subcellularLocation>
</comment>
<proteinExistence type="inferred from homology"/>
<evidence type="ECO:0000256" key="2">
    <source>
        <dbReference type="ARBA" id="ARBA00009820"/>
    </source>
</evidence>
<evidence type="ECO:0000313" key="7">
    <source>
        <dbReference type="Proteomes" id="UP000011820"/>
    </source>
</evidence>
<evidence type="ECO:0000256" key="4">
    <source>
        <dbReference type="ARBA" id="ARBA00022764"/>
    </source>
</evidence>
<dbReference type="Gene3D" id="3.40.50.10070">
    <property type="entry name" value="TolB, N-terminal domain"/>
    <property type="match status" value="1"/>
</dbReference>
<gene>
    <name evidence="6" type="ORF">WSI_03215</name>
</gene>
<dbReference type="PANTHER" id="PTHR36842:SF1">
    <property type="entry name" value="PROTEIN TOLB"/>
    <property type="match status" value="1"/>
</dbReference>
<dbReference type="Proteomes" id="UP000011820">
    <property type="component" value="Chromosome"/>
</dbReference>
<dbReference type="InterPro" id="IPR011042">
    <property type="entry name" value="6-blade_b-propeller_TolB-like"/>
</dbReference>
<dbReference type="SUPFAM" id="SSF69304">
    <property type="entry name" value="Tricorn protease N-terminal domain"/>
    <property type="match status" value="1"/>
</dbReference>
<reference evidence="6 7" key="1">
    <citation type="journal article" date="2013" name="Genome Announc.">
        <title>Complete Genome Sequence of a Chinese Strain of 'Candidatus Liberibacter asiaticus'.</title>
        <authorList>
            <person name="Lin H."/>
            <person name="Han C.S."/>
            <person name="Liu B."/>
            <person name="Lou B."/>
            <person name="Bai X."/>
            <person name="Deng C."/>
            <person name="Civerolo E.L."/>
            <person name="Gupta G."/>
        </authorList>
    </citation>
    <scope>NUCLEOTIDE SEQUENCE [LARGE SCALE GENOMIC DNA]</scope>
    <source>
        <strain evidence="7">gxpsy</strain>
    </source>
</reference>
<dbReference type="PANTHER" id="PTHR36842">
    <property type="entry name" value="PROTEIN TOLB HOMOLOG"/>
    <property type="match status" value="1"/>
</dbReference>
<keyword evidence="4" id="KW-0574">Periplasm</keyword>
<feature type="domain" description="TolB N-terminal" evidence="5">
    <location>
        <begin position="42"/>
        <end position="139"/>
    </location>
</feature>
<dbReference type="Pfam" id="PF07676">
    <property type="entry name" value="PD40"/>
    <property type="match status" value="3"/>
</dbReference>
<dbReference type="SUPFAM" id="SSF52964">
    <property type="entry name" value="TolB, N-terminal domain"/>
    <property type="match status" value="1"/>
</dbReference>
<evidence type="ECO:0000259" key="5">
    <source>
        <dbReference type="Pfam" id="PF04052"/>
    </source>
</evidence>
<evidence type="ECO:0000256" key="3">
    <source>
        <dbReference type="ARBA" id="ARBA00022729"/>
    </source>
</evidence>
<evidence type="ECO:0000256" key="1">
    <source>
        <dbReference type="ARBA" id="ARBA00004418"/>
    </source>
</evidence>
<dbReference type="RefSeq" id="WP_015452610.1">
    <property type="nucleotide sequence ID" value="NC_020549.1"/>
</dbReference>
<sequence length="447" mass="50516">MSLRFFIAEELNMKINLCLLLVLIGGFFPTSIHAFVKVATNSANYSPVSIAFTKFVSIDELGGKVSEVVSKDLQRSDVFNLISQDSFKQKITNPDSIPRFQDWNSLGAQVLVTGRVIKEGKDRLRVEFRLWDVKDRKQIIGKKFFSSPASWRKIAHTISDDIYQSITGEKGDFNSRILFVSESVVSGIIKNSLCVMDRDGANIRYLTPSRDQILFEPRFSPNQQKVAYATYDDEDILRVYLMDTRIDRAPKRIGNFRSMILAPRFSSNGKRALISVQKDEAMDIYSVDLQSNATERLTNTLFINISASYSPDSSQIVFESDREGKEQLYVMQSNGSDQKRISQDKEASYFDPVWSPQGDLIAFTKFSGEKFAIGVMKKDGSQERLLVEDSNLQAPTWSPSGRSLIFSRKKDGDTGSKLYSIDLNGRNETLINTPAYASDPQWVGFMD</sequence>
<name>A0ABM5NG61_LIBAS</name>
<evidence type="ECO:0000313" key="6">
    <source>
        <dbReference type="EMBL" id="AGH17013.1"/>
    </source>
</evidence>
<dbReference type="EMBL" id="CP004005">
    <property type="protein sequence ID" value="AGH17013.1"/>
    <property type="molecule type" value="Genomic_DNA"/>
</dbReference>
<dbReference type="InterPro" id="IPR011659">
    <property type="entry name" value="WD40"/>
</dbReference>
<dbReference type="Gene3D" id="2.120.10.30">
    <property type="entry name" value="TolB, C-terminal domain"/>
    <property type="match status" value="1"/>
</dbReference>
<dbReference type="Pfam" id="PF04052">
    <property type="entry name" value="TolB_N"/>
    <property type="match status" value="1"/>
</dbReference>
<protein>
    <submittedName>
        <fullName evidence="6">Translocation protein TolB</fullName>
    </submittedName>
</protein>
<organism evidence="6 7">
    <name type="scientific">Candidatus Liberibacter asiaticus str. gxpsy</name>
    <dbReference type="NCBI Taxonomy" id="1174529"/>
    <lineage>
        <taxon>Bacteria</taxon>
        <taxon>Pseudomonadati</taxon>
        <taxon>Pseudomonadota</taxon>
        <taxon>Alphaproteobacteria</taxon>
        <taxon>Hyphomicrobiales</taxon>
        <taxon>Rhizobiaceae</taxon>
        <taxon>Liberibacter</taxon>
    </lineage>
</organism>
<dbReference type="NCBIfam" id="TIGR02800">
    <property type="entry name" value="propeller_TolB"/>
    <property type="match status" value="1"/>
</dbReference>
<keyword evidence="7" id="KW-1185">Reference proteome</keyword>
<dbReference type="InterPro" id="IPR007195">
    <property type="entry name" value="TolB_N"/>
</dbReference>
<accession>A0ABM5NG61</accession>